<dbReference type="EMBL" id="CABPSH010000018">
    <property type="protein sequence ID" value="VVE46396.1"/>
    <property type="molecule type" value="Genomic_DNA"/>
</dbReference>
<protein>
    <submittedName>
        <fullName evidence="3">Uncharacterized protein</fullName>
    </submittedName>
</protein>
<proteinExistence type="predicted"/>
<keyword evidence="2" id="KW-0732">Signal</keyword>
<dbReference type="RefSeq" id="WP_017234516.1">
    <property type="nucleotide sequence ID" value="NZ_CABPSH010000018.1"/>
</dbReference>
<reference evidence="3 4" key="1">
    <citation type="submission" date="2019-08" db="EMBL/GenBank/DDBJ databases">
        <authorList>
            <person name="Peeters C."/>
        </authorList>
    </citation>
    <scope>NUCLEOTIDE SEQUENCE [LARGE SCALE GENOMIC DNA]</scope>
    <source>
        <strain evidence="3 4">LMG 31012</strain>
    </source>
</reference>
<feature type="region of interest" description="Disordered" evidence="1">
    <location>
        <begin position="62"/>
        <end position="100"/>
    </location>
</feature>
<evidence type="ECO:0000256" key="1">
    <source>
        <dbReference type="SAM" id="MobiDB-lite"/>
    </source>
</evidence>
<dbReference type="Proteomes" id="UP000400981">
    <property type="component" value="Unassembled WGS sequence"/>
</dbReference>
<organism evidence="3 4">
    <name type="scientific">Pandoraea eparura</name>
    <dbReference type="NCBI Taxonomy" id="2508291"/>
    <lineage>
        <taxon>Bacteria</taxon>
        <taxon>Pseudomonadati</taxon>
        <taxon>Pseudomonadota</taxon>
        <taxon>Betaproteobacteria</taxon>
        <taxon>Burkholderiales</taxon>
        <taxon>Burkholderiaceae</taxon>
        <taxon>Pandoraea</taxon>
    </lineage>
</organism>
<evidence type="ECO:0000313" key="3">
    <source>
        <dbReference type="EMBL" id="VVE46396.1"/>
    </source>
</evidence>
<evidence type="ECO:0000313" key="4">
    <source>
        <dbReference type="Proteomes" id="UP000400981"/>
    </source>
</evidence>
<gene>
    <name evidence="3" type="ORF">PEP31012_04460</name>
</gene>
<accession>A0A5E4YCD8</accession>
<dbReference type="AlphaFoldDB" id="A0A5E4YCD8"/>
<feature type="signal peptide" evidence="2">
    <location>
        <begin position="1"/>
        <end position="22"/>
    </location>
</feature>
<feature type="chain" id="PRO_5023021711" evidence="2">
    <location>
        <begin position="23"/>
        <end position="100"/>
    </location>
</feature>
<name>A0A5E4YCD8_9BURK</name>
<keyword evidence="4" id="KW-1185">Reference proteome</keyword>
<dbReference type="OrthoDB" id="9921923at2"/>
<evidence type="ECO:0000256" key="2">
    <source>
        <dbReference type="SAM" id="SignalP"/>
    </source>
</evidence>
<sequence>MKKTSVLLLGLVALASATAAFAGPDLDVTQRQRQVAQAKTAPVDPQQMMAQCQEMMKSMPMDMHSGAMGMSQGSTTMHGMASAESPAPAPADLKQLYRGQ</sequence>